<dbReference type="PANTHER" id="PTHR30346">
    <property type="entry name" value="TRANSCRIPTIONAL DUAL REGULATOR HCAR-RELATED"/>
    <property type="match status" value="1"/>
</dbReference>
<gene>
    <name evidence="6" type="ORF">J2T23_001091</name>
</gene>
<accession>A0AAJ1SR63</accession>
<dbReference type="SUPFAM" id="SSF53850">
    <property type="entry name" value="Periplasmic binding protein-like II"/>
    <property type="match status" value="1"/>
</dbReference>
<dbReference type="Proteomes" id="UP001239267">
    <property type="component" value="Unassembled WGS sequence"/>
</dbReference>
<evidence type="ECO:0000313" key="7">
    <source>
        <dbReference type="Proteomes" id="UP001239267"/>
    </source>
</evidence>
<dbReference type="InterPro" id="IPR036390">
    <property type="entry name" value="WH_DNA-bd_sf"/>
</dbReference>
<dbReference type="Gene3D" id="1.10.10.10">
    <property type="entry name" value="Winged helix-like DNA-binding domain superfamily/Winged helix DNA-binding domain"/>
    <property type="match status" value="1"/>
</dbReference>
<dbReference type="PANTHER" id="PTHR30346:SF29">
    <property type="entry name" value="LYSR SUBSTRATE-BINDING"/>
    <property type="match status" value="1"/>
</dbReference>
<evidence type="ECO:0000313" key="6">
    <source>
        <dbReference type="EMBL" id="MDQ0145201.1"/>
    </source>
</evidence>
<dbReference type="InterPro" id="IPR000847">
    <property type="entry name" value="LysR_HTH_N"/>
</dbReference>
<proteinExistence type="inferred from homology"/>
<dbReference type="FunFam" id="1.10.10.10:FF:000001">
    <property type="entry name" value="LysR family transcriptional regulator"/>
    <property type="match status" value="1"/>
</dbReference>
<dbReference type="GO" id="GO:0032993">
    <property type="term" value="C:protein-DNA complex"/>
    <property type="evidence" value="ECO:0007669"/>
    <property type="project" value="TreeGrafter"/>
</dbReference>
<dbReference type="EMBL" id="JAUSTB010000003">
    <property type="protein sequence ID" value="MDQ0145201.1"/>
    <property type="molecule type" value="Genomic_DNA"/>
</dbReference>
<reference evidence="6 7" key="1">
    <citation type="submission" date="2023-07" db="EMBL/GenBank/DDBJ databases">
        <title>Sorghum-associated microbial communities from plants grown in Nebraska, USA.</title>
        <authorList>
            <person name="Schachtman D."/>
        </authorList>
    </citation>
    <scope>NUCLEOTIDE SEQUENCE [LARGE SCALE GENOMIC DNA]</scope>
    <source>
        <strain evidence="6 7">DS1001</strain>
    </source>
</reference>
<keyword evidence="7" id="KW-1185">Reference proteome</keyword>
<keyword evidence="2" id="KW-0805">Transcription regulation</keyword>
<comment type="similarity">
    <text evidence="1">Belongs to the LysR transcriptional regulatory family.</text>
</comment>
<name>A0AAJ1SR63_9MICC</name>
<dbReference type="CDD" id="cd08423">
    <property type="entry name" value="PBP2_LTTR_like_6"/>
    <property type="match status" value="1"/>
</dbReference>
<dbReference type="GO" id="GO:0003677">
    <property type="term" value="F:DNA binding"/>
    <property type="evidence" value="ECO:0007669"/>
    <property type="project" value="UniProtKB-KW"/>
</dbReference>
<sequence length="301" mass="32779">MAILDLHRLHVLREVGRSGSLTSAAAALSFTTSAVSQQIAKLEQEMGVVLIERHPRGVVLTEAGHALLHYADDIDRTVEAARAEMGEFAGLRRGQLRLGTFPTGGASLMPDVVLAFRARHPEVAVTVVSARRDGLLERLRRREIELTLLWDYPWQQIEDPDLALVRLTNDPTVLLVPREHPIAKLGSVRIGALSDQEWVVRDEHPVADVLSRVCRDAGFEPRIAFAANDYQETQGMVAAGIGIALAPRLALTALRPDVVAVPLAGSPKRRILLAHLANRRLSPAAQQATKVFRSIAKGAAS</sequence>
<evidence type="ECO:0000256" key="4">
    <source>
        <dbReference type="ARBA" id="ARBA00023163"/>
    </source>
</evidence>
<dbReference type="Pfam" id="PF03466">
    <property type="entry name" value="LysR_substrate"/>
    <property type="match status" value="1"/>
</dbReference>
<evidence type="ECO:0000256" key="2">
    <source>
        <dbReference type="ARBA" id="ARBA00023015"/>
    </source>
</evidence>
<evidence type="ECO:0000259" key="5">
    <source>
        <dbReference type="PROSITE" id="PS50931"/>
    </source>
</evidence>
<dbReference type="AlphaFoldDB" id="A0AAJ1SR63"/>
<feature type="domain" description="HTH lysR-type" evidence="5">
    <location>
        <begin position="4"/>
        <end position="61"/>
    </location>
</feature>
<dbReference type="SUPFAM" id="SSF46785">
    <property type="entry name" value="Winged helix' DNA-binding domain"/>
    <property type="match status" value="1"/>
</dbReference>
<evidence type="ECO:0000256" key="1">
    <source>
        <dbReference type="ARBA" id="ARBA00009437"/>
    </source>
</evidence>
<evidence type="ECO:0000256" key="3">
    <source>
        <dbReference type="ARBA" id="ARBA00023125"/>
    </source>
</evidence>
<dbReference type="PROSITE" id="PS50931">
    <property type="entry name" value="HTH_LYSR"/>
    <property type="match status" value="1"/>
</dbReference>
<dbReference type="GO" id="GO:0003700">
    <property type="term" value="F:DNA-binding transcription factor activity"/>
    <property type="evidence" value="ECO:0007669"/>
    <property type="project" value="InterPro"/>
</dbReference>
<dbReference type="Pfam" id="PF00126">
    <property type="entry name" value="HTH_1"/>
    <property type="match status" value="1"/>
</dbReference>
<dbReference type="PRINTS" id="PR00039">
    <property type="entry name" value="HTHLYSR"/>
</dbReference>
<dbReference type="InterPro" id="IPR036388">
    <property type="entry name" value="WH-like_DNA-bd_sf"/>
</dbReference>
<keyword evidence="3 6" id="KW-0238">DNA-binding</keyword>
<protein>
    <submittedName>
        <fullName evidence="6">DNA-binding transcriptional LysR family regulator</fullName>
    </submittedName>
</protein>
<dbReference type="RefSeq" id="WP_018772062.1">
    <property type="nucleotide sequence ID" value="NZ_JAUSTB010000003.1"/>
</dbReference>
<comment type="caution">
    <text evidence="6">The sequence shown here is derived from an EMBL/GenBank/DDBJ whole genome shotgun (WGS) entry which is preliminary data.</text>
</comment>
<organism evidence="6 7">
    <name type="scientific">Pseudarthrobacter niigatensis</name>
    <dbReference type="NCBI Taxonomy" id="369935"/>
    <lineage>
        <taxon>Bacteria</taxon>
        <taxon>Bacillati</taxon>
        <taxon>Actinomycetota</taxon>
        <taxon>Actinomycetes</taxon>
        <taxon>Micrococcales</taxon>
        <taxon>Micrococcaceae</taxon>
        <taxon>Pseudarthrobacter</taxon>
    </lineage>
</organism>
<dbReference type="Gene3D" id="3.40.190.10">
    <property type="entry name" value="Periplasmic binding protein-like II"/>
    <property type="match status" value="2"/>
</dbReference>
<dbReference type="InterPro" id="IPR005119">
    <property type="entry name" value="LysR_subst-bd"/>
</dbReference>
<keyword evidence="4" id="KW-0804">Transcription</keyword>